<dbReference type="Pfam" id="PF13566">
    <property type="entry name" value="DUF4130"/>
    <property type="match status" value="1"/>
</dbReference>
<protein>
    <submittedName>
        <fullName evidence="2">DNA metabolism protein</fullName>
    </submittedName>
</protein>
<keyword evidence="3" id="KW-1185">Reference proteome</keyword>
<name>A0A917J4R4_9BACT</name>
<comment type="caution">
    <text evidence="2">The sequence shown here is derived from an EMBL/GenBank/DDBJ whole genome shotgun (WGS) entry which is preliminary data.</text>
</comment>
<sequence length="260" mass="30223">MTTLLFDGSFPGLLTAIFEVYEYKLNDVRLATADSNPVLFGEQREVVTDASKAKRVWQGIGNCISGEARHQLYQAYLSELDTMPQTLLAYFQYAFFKQTNVHEDFSHPAVLTVHQTVRKVYREKHRMEAFVRFSETTDGLFYAVVEPDFDVLPLIAEHFEKRYADQRWVIYDCRRKYGIFYDLSSVQVVEMNFSPDMLQGKDASAAWNEKEAGFQHLWQQYFNSVNIASRKNTALHIRHMPLRYWKYLPEKQPAGTGMAG</sequence>
<proteinExistence type="predicted"/>
<dbReference type="Proteomes" id="UP000627292">
    <property type="component" value="Unassembled WGS sequence"/>
</dbReference>
<evidence type="ECO:0000259" key="1">
    <source>
        <dbReference type="Pfam" id="PF13566"/>
    </source>
</evidence>
<evidence type="ECO:0000313" key="2">
    <source>
        <dbReference type="EMBL" id="GGH78314.1"/>
    </source>
</evidence>
<feature type="domain" description="DUF4130" evidence="1">
    <location>
        <begin position="85"/>
        <end position="250"/>
    </location>
</feature>
<reference evidence="2" key="1">
    <citation type="journal article" date="2014" name="Int. J. Syst. Evol. Microbiol.">
        <title>Complete genome sequence of Corynebacterium casei LMG S-19264T (=DSM 44701T), isolated from a smear-ripened cheese.</title>
        <authorList>
            <consortium name="US DOE Joint Genome Institute (JGI-PGF)"/>
            <person name="Walter F."/>
            <person name="Albersmeier A."/>
            <person name="Kalinowski J."/>
            <person name="Ruckert C."/>
        </authorList>
    </citation>
    <scope>NUCLEOTIDE SEQUENCE</scope>
    <source>
        <strain evidence="2">CGMCC 1.15290</strain>
    </source>
</reference>
<evidence type="ECO:0000313" key="3">
    <source>
        <dbReference type="Proteomes" id="UP000627292"/>
    </source>
</evidence>
<reference evidence="2" key="2">
    <citation type="submission" date="2020-09" db="EMBL/GenBank/DDBJ databases">
        <authorList>
            <person name="Sun Q."/>
            <person name="Zhou Y."/>
        </authorList>
    </citation>
    <scope>NUCLEOTIDE SEQUENCE</scope>
    <source>
        <strain evidence="2">CGMCC 1.15290</strain>
    </source>
</reference>
<dbReference type="EMBL" id="BMIB01000004">
    <property type="protein sequence ID" value="GGH78314.1"/>
    <property type="molecule type" value="Genomic_DNA"/>
</dbReference>
<dbReference type="InterPro" id="IPR025404">
    <property type="entry name" value="DUF4130"/>
</dbReference>
<accession>A0A917J4R4</accession>
<dbReference type="AlphaFoldDB" id="A0A917J4R4"/>
<dbReference type="RefSeq" id="WP_188956788.1">
    <property type="nucleotide sequence ID" value="NZ_BMIB01000004.1"/>
</dbReference>
<dbReference type="InterPro" id="IPR023875">
    <property type="entry name" value="DNA_repair_put"/>
</dbReference>
<organism evidence="2 3">
    <name type="scientific">Filimonas zeae</name>
    <dbReference type="NCBI Taxonomy" id="1737353"/>
    <lineage>
        <taxon>Bacteria</taxon>
        <taxon>Pseudomonadati</taxon>
        <taxon>Bacteroidota</taxon>
        <taxon>Chitinophagia</taxon>
        <taxon>Chitinophagales</taxon>
        <taxon>Chitinophagaceae</taxon>
        <taxon>Filimonas</taxon>
    </lineage>
</organism>
<gene>
    <name evidence="2" type="ORF">GCM10011379_46020</name>
</gene>
<dbReference type="NCBIfam" id="TIGR03915">
    <property type="entry name" value="SAM_7_link_chp"/>
    <property type="match status" value="1"/>
</dbReference>